<dbReference type="InterPro" id="IPR018109">
    <property type="entry name" value="Folylpolyglutamate_synth_CS"/>
</dbReference>
<evidence type="ECO:0000256" key="4">
    <source>
        <dbReference type="ARBA" id="ARBA00022723"/>
    </source>
</evidence>
<dbReference type="PROSITE" id="PS01012">
    <property type="entry name" value="FOLYLPOLYGLU_SYNT_2"/>
    <property type="match status" value="1"/>
</dbReference>
<dbReference type="GO" id="GO:0004326">
    <property type="term" value="F:tetrahydrofolylpolyglutamate synthase activity"/>
    <property type="evidence" value="ECO:0007669"/>
    <property type="project" value="UniProtKB-EC"/>
</dbReference>
<keyword evidence="4" id="KW-0479">Metal-binding</keyword>
<dbReference type="EC" id="6.3.2.17" evidence="2"/>
<dbReference type="InterPro" id="IPR036615">
    <property type="entry name" value="Mur_ligase_C_dom_sf"/>
</dbReference>
<organism evidence="13 14">
    <name type="scientific">Lysinibacillus parviboronicapiens</name>
    <dbReference type="NCBI Taxonomy" id="436516"/>
    <lineage>
        <taxon>Bacteria</taxon>
        <taxon>Bacillati</taxon>
        <taxon>Bacillota</taxon>
        <taxon>Bacilli</taxon>
        <taxon>Bacillales</taxon>
        <taxon>Bacillaceae</taxon>
        <taxon>Lysinibacillus</taxon>
    </lineage>
</organism>
<dbReference type="SUPFAM" id="SSF53623">
    <property type="entry name" value="MurD-like peptide ligases, catalytic domain"/>
    <property type="match status" value="1"/>
</dbReference>
<keyword evidence="6 10" id="KW-0067">ATP-binding</keyword>
<keyword evidence="14" id="KW-1185">Reference proteome</keyword>
<dbReference type="RefSeq" id="WP_354472168.1">
    <property type="nucleotide sequence ID" value="NZ_JBEPSB010000014.1"/>
</dbReference>
<evidence type="ECO:0000256" key="9">
    <source>
        <dbReference type="ARBA" id="ARBA00047493"/>
    </source>
</evidence>
<evidence type="ECO:0000256" key="7">
    <source>
        <dbReference type="ARBA" id="ARBA00022842"/>
    </source>
</evidence>
<dbReference type="NCBIfam" id="TIGR01499">
    <property type="entry name" value="folC"/>
    <property type="match status" value="1"/>
</dbReference>
<dbReference type="InterPro" id="IPR001645">
    <property type="entry name" value="Folylpolyglutamate_synth"/>
</dbReference>
<dbReference type="Pfam" id="PF02875">
    <property type="entry name" value="Mur_ligase_C"/>
    <property type="match status" value="1"/>
</dbReference>
<reference evidence="13 14" key="1">
    <citation type="submission" date="2024-06" db="EMBL/GenBank/DDBJ databases">
        <title>Sorghum-associated microbial communities from plants grown in Nebraska, USA.</title>
        <authorList>
            <person name="Schachtman D."/>
        </authorList>
    </citation>
    <scope>NUCLEOTIDE SEQUENCE [LARGE SCALE GENOMIC DNA]</scope>
    <source>
        <strain evidence="13 14">736</strain>
    </source>
</reference>
<dbReference type="EMBL" id="JBEPSB010000014">
    <property type="protein sequence ID" value="MET4561815.1"/>
    <property type="molecule type" value="Genomic_DNA"/>
</dbReference>
<gene>
    <name evidence="13" type="ORF">ABIA69_002985</name>
</gene>
<sequence length="418" mass="46070">MIPKFDIYKDKWAVTSDDVIKPGLTAIAEALALIGSPEKKLQIVHLAGTNGKGSTLTFLEAILMEHGLRVGKFMSPCILDVHDQIQVAKQPISAEEMDRVFQQMQAAGLSGKLTDFELLTVAAFLHFVNSNVDVAIIEAGMGGLLDSTNVVTPIVSIIPSIALEHTKYLGNTIESIAHHKAGIIKQHQPVIIGELPLEARAVIYKEARNKQATVLELDDQFYIEHTKNGECYTNEENGLRIANLLRKMKGPHQANNMALAITAFFEVATALHVPVSIEGIQHGINKATILGRFEEILPSIILDGAHNPASAETLVATIRQEFPEERITFVIGILADKDVQNVFNQLEQVSDCFYFVDFNNPRAMSAKDMVELSGASQKEVLRDYVQFLQTQSENKCRTVVTGSLYLLTDVRNKLIGNN</sequence>
<evidence type="ECO:0000256" key="1">
    <source>
        <dbReference type="ARBA" id="ARBA00008276"/>
    </source>
</evidence>
<dbReference type="InterPro" id="IPR004101">
    <property type="entry name" value="Mur_ligase_C"/>
</dbReference>
<comment type="similarity">
    <text evidence="1 10">Belongs to the folylpolyglutamate synthase family.</text>
</comment>
<dbReference type="Gene3D" id="3.90.190.20">
    <property type="entry name" value="Mur ligase, C-terminal domain"/>
    <property type="match status" value="1"/>
</dbReference>
<comment type="catalytic activity">
    <reaction evidence="9">
        <text>(6S)-5,6,7,8-tetrahydrofolyl-(gamma-L-Glu)(n) + L-glutamate + ATP = (6S)-5,6,7,8-tetrahydrofolyl-(gamma-L-Glu)(n+1) + ADP + phosphate + H(+)</text>
        <dbReference type="Rhea" id="RHEA:10580"/>
        <dbReference type="Rhea" id="RHEA-COMP:14738"/>
        <dbReference type="Rhea" id="RHEA-COMP:14740"/>
        <dbReference type="ChEBI" id="CHEBI:15378"/>
        <dbReference type="ChEBI" id="CHEBI:29985"/>
        <dbReference type="ChEBI" id="CHEBI:30616"/>
        <dbReference type="ChEBI" id="CHEBI:43474"/>
        <dbReference type="ChEBI" id="CHEBI:141005"/>
        <dbReference type="ChEBI" id="CHEBI:456216"/>
        <dbReference type="EC" id="6.3.2.17"/>
    </reaction>
</comment>
<evidence type="ECO:0000313" key="13">
    <source>
        <dbReference type="EMBL" id="MET4561815.1"/>
    </source>
</evidence>
<dbReference type="SUPFAM" id="SSF53244">
    <property type="entry name" value="MurD-like peptide ligases, peptide-binding domain"/>
    <property type="match status" value="1"/>
</dbReference>
<evidence type="ECO:0000313" key="14">
    <source>
        <dbReference type="Proteomes" id="UP001549363"/>
    </source>
</evidence>
<dbReference type="Proteomes" id="UP001549363">
    <property type="component" value="Unassembled WGS sequence"/>
</dbReference>
<evidence type="ECO:0000259" key="12">
    <source>
        <dbReference type="Pfam" id="PF08245"/>
    </source>
</evidence>
<name>A0ABV2PLK1_9BACI</name>
<evidence type="ECO:0000256" key="10">
    <source>
        <dbReference type="PIRNR" id="PIRNR001563"/>
    </source>
</evidence>
<dbReference type="GO" id="GO:0008841">
    <property type="term" value="F:dihydrofolate synthase activity"/>
    <property type="evidence" value="ECO:0007669"/>
    <property type="project" value="UniProtKB-EC"/>
</dbReference>
<dbReference type="PANTHER" id="PTHR11136:SF0">
    <property type="entry name" value="DIHYDROFOLATE SYNTHETASE-RELATED"/>
    <property type="match status" value="1"/>
</dbReference>
<dbReference type="Pfam" id="PF08245">
    <property type="entry name" value="Mur_ligase_M"/>
    <property type="match status" value="1"/>
</dbReference>
<evidence type="ECO:0000256" key="2">
    <source>
        <dbReference type="ARBA" id="ARBA00013025"/>
    </source>
</evidence>
<keyword evidence="5 10" id="KW-0547">Nucleotide-binding</keyword>
<evidence type="ECO:0000256" key="5">
    <source>
        <dbReference type="ARBA" id="ARBA00022741"/>
    </source>
</evidence>
<comment type="caution">
    <text evidence="13">The sequence shown here is derived from an EMBL/GenBank/DDBJ whole genome shotgun (WGS) entry which is preliminary data.</text>
</comment>
<feature type="domain" description="Mur ligase central" evidence="12">
    <location>
        <begin position="47"/>
        <end position="263"/>
    </location>
</feature>
<protein>
    <recommendedName>
        <fullName evidence="2">tetrahydrofolate synthase</fullName>
        <ecNumber evidence="2">6.3.2.17</ecNumber>
    </recommendedName>
    <alternativeName>
        <fullName evidence="8">Tetrahydrofolylpolyglutamate synthase</fullName>
    </alternativeName>
</protein>
<dbReference type="InterPro" id="IPR036565">
    <property type="entry name" value="Mur-like_cat_sf"/>
</dbReference>
<evidence type="ECO:0000259" key="11">
    <source>
        <dbReference type="Pfam" id="PF02875"/>
    </source>
</evidence>
<dbReference type="PIRSF" id="PIRSF001563">
    <property type="entry name" value="Folylpolyglu_synth"/>
    <property type="match status" value="1"/>
</dbReference>
<evidence type="ECO:0000256" key="6">
    <source>
        <dbReference type="ARBA" id="ARBA00022840"/>
    </source>
</evidence>
<proteinExistence type="inferred from homology"/>
<evidence type="ECO:0000256" key="3">
    <source>
        <dbReference type="ARBA" id="ARBA00022598"/>
    </source>
</evidence>
<feature type="domain" description="Mur ligase C-terminal" evidence="11">
    <location>
        <begin position="291"/>
        <end position="380"/>
    </location>
</feature>
<dbReference type="Gene3D" id="3.40.1190.10">
    <property type="entry name" value="Mur-like, catalytic domain"/>
    <property type="match status" value="1"/>
</dbReference>
<dbReference type="InterPro" id="IPR013221">
    <property type="entry name" value="Mur_ligase_cen"/>
</dbReference>
<accession>A0ABV2PLK1</accession>
<dbReference type="PANTHER" id="PTHR11136">
    <property type="entry name" value="FOLYLPOLYGLUTAMATE SYNTHASE-RELATED"/>
    <property type="match status" value="1"/>
</dbReference>
<keyword evidence="7" id="KW-0460">Magnesium</keyword>
<evidence type="ECO:0000256" key="8">
    <source>
        <dbReference type="ARBA" id="ARBA00030592"/>
    </source>
</evidence>
<keyword evidence="3 10" id="KW-0436">Ligase</keyword>